<evidence type="ECO:0000256" key="1">
    <source>
        <dbReference type="SAM" id="Phobius"/>
    </source>
</evidence>
<dbReference type="Pfam" id="PF01757">
    <property type="entry name" value="Acyl_transf_3"/>
    <property type="match status" value="1"/>
</dbReference>
<keyword evidence="1" id="KW-0812">Transmembrane</keyword>
<evidence type="ECO:0000259" key="2">
    <source>
        <dbReference type="Pfam" id="PF01757"/>
    </source>
</evidence>
<keyword evidence="1" id="KW-1133">Transmembrane helix</keyword>
<keyword evidence="3" id="KW-0808">Transferase</keyword>
<dbReference type="InterPro" id="IPR002656">
    <property type="entry name" value="Acyl_transf_3_dom"/>
</dbReference>
<dbReference type="PANTHER" id="PTHR37312:SF1">
    <property type="entry name" value="MEMBRANE-BOUND ACYLTRANSFERASE YKRP-RELATED"/>
    <property type="match status" value="1"/>
</dbReference>
<evidence type="ECO:0000313" key="4">
    <source>
        <dbReference type="Proteomes" id="UP000254331"/>
    </source>
</evidence>
<gene>
    <name evidence="3" type="ORF">NCTC10376_00189</name>
</gene>
<proteinExistence type="predicted"/>
<feature type="transmembrane region" description="Helical" evidence="1">
    <location>
        <begin position="98"/>
        <end position="114"/>
    </location>
</feature>
<feature type="transmembrane region" description="Helical" evidence="1">
    <location>
        <begin position="220"/>
        <end position="241"/>
    </location>
</feature>
<name>A0A379F435_PROVU</name>
<evidence type="ECO:0000313" key="3">
    <source>
        <dbReference type="EMBL" id="SUC14385.1"/>
    </source>
</evidence>
<reference evidence="3 4" key="1">
    <citation type="submission" date="2018-06" db="EMBL/GenBank/DDBJ databases">
        <authorList>
            <consortium name="Pathogen Informatics"/>
            <person name="Doyle S."/>
        </authorList>
    </citation>
    <scope>NUCLEOTIDE SEQUENCE [LARGE SCALE GENOMIC DNA]</scope>
    <source>
        <strain evidence="3 4">NCTC10376</strain>
    </source>
</reference>
<organism evidence="3 4">
    <name type="scientific">Proteus vulgaris</name>
    <dbReference type="NCBI Taxonomy" id="585"/>
    <lineage>
        <taxon>Bacteria</taxon>
        <taxon>Pseudomonadati</taxon>
        <taxon>Pseudomonadota</taxon>
        <taxon>Gammaproteobacteria</taxon>
        <taxon>Enterobacterales</taxon>
        <taxon>Morganellaceae</taxon>
        <taxon>Proteus</taxon>
    </lineage>
</organism>
<keyword evidence="1" id="KW-0472">Membrane</keyword>
<dbReference type="RefSeq" id="WP_115370271.1">
    <property type="nucleotide sequence ID" value="NZ_UGTW01000001.1"/>
</dbReference>
<dbReference type="EMBL" id="UGTW01000001">
    <property type="protein sequence ID" value="SUC14385.1"/>
    <property type="molecule type" value="Genomic_DNA"/>
</dbReference>
<feature type="domain" description="Acyltransferase 3" evidence="2">
    <location>
        <begin position="5"/>
        <end position="293"/>
    </location>
</feature>
<dbReference type="Proteomes" id="UP000254331">
    <property type="component" value="Unassembled WGS sequence"/>
</dbReference>
<feature type="transmembrane region" description="Helical" evidence="1">
    <location>
        <begin position="253"/>
        <end position="272"/>
    </location>
</feature>
<feature type="transmembrane region" description="Helical" evidence="1">
    <location>
        <begin position="278"/>
        <end position="300"/>
    </location>
</feature>
<feature type="transmembrane region" description="Helical" evidence="1">
    <location>
        <begin position="121"/>
        <end position="139"/>
    </location>
</feature>
<accession>A0A379F435</accession>
<sequence>MRVLKIDSIKGVLIFLVVFGHFLESMIGWNGDYSSTLLHLIYSFHMPFFILISGYFFSVNNFNKKLLGIFLVYIIYQTIYSIPSIINGTLSYKYFYEPNWIMWFLMSMLFWVVITKIIKSITLPVIAVSIICSLLVSMCHIDGHILSYMRTIVFYPFFIIGLYLKQRNIGVDRVSRLRVIPLILIFILFTSIFLYFDVDKWVLFGLYSYNDAGYTDTEGVLLRLFVFAYSALIIILLSRIIKENSILSRVGERSLSIYLTHGIIVIILNKFIHLNDSVISVILVLLISIAVTSSLSLNIIEKCNRYIYSLGFIKK</sequence>
<feature type="transmembrane region" description="Helical" evidence="1">
    <location>
        <begin position="176"/>
        <end position="196"/>
    </location>
</feature>
<dbReference type="InterPro" id="IPR052734">
    <property type="entry name" value="Nod_factor_acetyltransferase"/>
</dbReference>
<dbReference type="GO" id="GO:0016747">
    <property type="term" value="F:acyltransferase activity, transferring groups other than amino-acyl groups"/>
    <property type="evidence" value="ECO:0007669"/>
    <property type="project" value="InterPro"/>
</dbReference>
<dbReference type="AlphaFoldDB" id="A0A379F435"/>
<protein>
    <submittedName>
        <fullName evidence="3">Fucose 4-O-acetylase and related acetyltransferases</fullName>
    </submittedName>
</protein>
<dbReference type="PANTHER" id="PTHR37312">
    <property type="entry name" value="MEMBRANE-BOUND ACYLTRANSFERASE YKRP-RELATED"/>
    <property type="match status" value="1"/>
</dbReference>
<feature type="transmembrane region" description="Helical" evidence="1">
    <location>
        <begin position="12"/>
        <end position="31"/>
    </location>
</feature>
<feature type="transmembrane region" description="Helical" evidence="1">
    <location>
        <begin position="37"/>
        <end position="59"/>
    </location>
</feature>
<feature type="transmembrane region" description="Helical" evidence="1">
    <location>
        <begin position="145"/>
        <end position="164"/>
    </location>
</feature>
<feature type="transmembrane region" description="Helical" evidence="1">
    <location>
        <begin position="66"/>
        <end position="86"/>
    </location>
</feature>